<keyword evidence="17 18" id="KW-0132">Cell division</keyword>
<dbReference type="AlphaFoldDB" id="A0A921II99"/>
<evidence type="ECO:0000256" key="2">
    <source>
        <dbReference type="ARBA" id="ARBA00004496"/>
    </source>
</evidence>
<dbReference type="SUPFAM" id="SSF51984">
    <property type="entry name" value="MurCD N-terminal domain"/>
    <property type="match status" value="1"/>
</dbReference>
<evidence type="ECO:0000256" key="18">
    <source>
        <dbReference type="RuleBase" id="RU003664"/>
    </source>
</evidence>
<dbReference type="InterPro" id="IPR036565">
    <property type="entry name" value="Mur-like_cat_sf"/>
</dbReference>
<dbReference type="Pfam" id="PF21799">
    <property type="entry name" value="MurD-like_N"/>
    <property type="match status" value="1"/>
</dbReference>
<dbReference type="HAMAP" id="MF_00639">
    <property type="entry name" value="MurD"/>
    <property type="match status" value="1"/>
</dbReference>
<keyword evidence="7 17" id="KW-0963">Cytoplasm</keyword>
<dbReference type="Pfam" id="PF08245">
    <property type="entry name" value="Mur_ligase_M"/>
    <property type="match status" value="1"/>
</dbReference>
<keyword evidence="9 17" id="KW-0547">Nucleotide-binding</keyword>
<evidence type="ECO:0000256" key="9">
    <source>
        <dbReference type="ARBA" id="ARBA00022741"/>
    </source>
</evidence>
<reference evidence="21" key="2">
    <citation type="submission" date="2021-09" db="EMBL/GenBank/DDBJ databases">
        <authorList>
            <person name="Gilroy R."/>
        </authorList>
    </citation>
    <scope>NUCLEOTIDE SEQUENCE</scope>
    <source>
        <strain evidence="21">ChiBcec21-2208</strain>
    </source>
</reference>
<evidence type="ECO:0000256" key="1">
    <source>
        <dbReference type="ARBA" id="ARBA00002734"/>
    </source>
</evidence>
<reference evidence="21" key="1">
    <citation type="journal article" date="2021" name="PeerJ">
        <title>Extensive microbial diversity within the chicken gut microbiome revealed by metagenomics and culture.</title>
        <authorList>
            <person name="Gilroy R."/>
            <person name="Ravi A."/>
            <person name="Getino M."/>
            <person name="Pursley I."/>
            <person name="Horton D.L."/>
            <person name="Alikhan N.F."/>
            <person name="Baker D."/>
            <person name="Gharbi K."/>
            <person name="Hall N."/>
            <person name="Watson M."/>
            <person name="Adriaenssens E.M."/>
            <person name="Foster-Nyarko E."/>
            <person name="Jarju S."/>
            <person name="Secka A."/>
            <person name="Antonio M."/>
            <person name="Oren A."/>
            <person name="Chaudhuri R.R."/>
            <person name="La Ragione R."/>
            <person name="Hildebrand F."/>
            <person name="Pallen M.J."/>
        </authorList>
    </citation>
    <scope>NUCLEOTIDE SEQUENCE</scope>
    <source>
        <strain evidence="21">ChiBcec21-2208</strain>
    </source>
</reference>
<protein>
    <recommendedName>
        <fullName evidence="6 17">UDP-N-acetylmuramoylalanine--D-glutamate ligase</fullName>
        <ecNumber evidence="5 17">6.3.2.9</ecNumber>
    </recommendedName>
    <alternativeName>
        <fullName evidence="15 17">D-glutamic acid-adding enzyme</fullName>
    </alternativeName>
    <alternativeName>
        <fullName evidence="14 17">UDP-N-acetylmuramoyl-L-alanyl-D-glutamate synthetase</fullName>
    </alternativeName>
</protein>
<evidence type="ECO:0000256" key="14">
    <source>
        <dbReference type="ARBA" id="ARBA00030398"/>
    </source>
</evidence>
<evidence type="ECO:0000259" key="19">
    <source>
        <dbReference type="Pfam" id="PF02875"/>
    </source>
</evidence>
<keyword evidence="13 17" id="KW-0961">Cell wall biogenesis/degradation</keyword>
<dbReference type="EMBL" id="DYVE01000080">
    <property type="protein sequence ID" value="HJG27629.1"/>
    <property type="molecule type" value="Genomic_DNA"/>
</dbReference>
<dbReference type="GO" id="GO:0005737">
    <property type="term" value="C:cytoplasm"/>
    <property type="evidence" value="ECO:0007669"/>
    <property type="project" value="UniProtKB-SubCell"/>
</dbReference>
<dbReference type="InterPro" id="IPR005762">
    <property type="entry name" value="MurD"/>
</dbReference>
<dbReference type="Gene3D" id="3.90.190.20">
    <property type="entry name" value="Mur ligase, C-terminal domain"/>
    <property type="match status" value="1"/>
</dbReference>
<keyword evidence="12 17" id="KW-0573">Peptidoglycan synthesis</keyword>
<organism evidence="21 22">
    <name type="scientific">Subdoligranulum variabile</name>
    <dbReference type="NCBI Taxonomy" id="214851"/>
    <lineage>
        <taxon>Bacteria</taxon>
        <taxon>Bacillati</taxon>
        <taxon>Bacillota</taxon>
        <taxon>Clostridia</taxon>
        <taxon>Eubacteriales</taxon>
        <taxon>Oscillospiraceae</taxon>
        <taxon>Subdoligranulum</taxon>
    </lineage>
</organism>
<dbReference type="GO" id="GO:0051301">
    <property type="term" value="P:cell division"/>
    <property type="evidence" value="ECO:0007669"/>
    <property type="project" value="UniProtKB-KW"/>
</dbReference>
<dbReference type="SUPFAM" id="SSF53244">
    <property type="entry name" value="MurD-like peptide ligases, peptide-binding domain"/>
    <property type="match status" value="1"/>
</dbReference>
<evidence type="ECO:0000313" key="21">
    <source>
        <dbReference type="EMBL" id="HJG27629.1"/>
    </source>
</evidence>
<dbReference type="NCBIfam" id="TIGR01087">
    <property type="entry name" value="murD"/>
    <property type="match status" value="1"/>
</dbReference>
<dbReference type="PANTHER" id="PTHR43692">
    <property type="entry name" value="UDP-N-ACETYLMURAMOYLALANINE--D-GLUTAMATE LIGASE"/>
    <property type="match status" value="1"/>
</dbReference>
<keyword evidence="10 17" id="KW-0067">ATP-binding</keyword>
<dbReference type="PANTHER" id="PTHR43692:SF1">
    <property type="entry name" value="UDP-N-ACETYLMURAMOYLALANINE--D-GLUTAMATE LIGASE"/>
    <property type="match status" value="1"/>
</dbReference>
<evidence type="ECO:0000256" key="17">
    <source>
        <dbReference type="HAMAP-Rule" id="MF_00639"/>
    </source>
</evidence>
<dbReference type="GO" id="GO:0008764">
    <property type="term" value="F:UDP-N-acetylmuramoylalanine-D-glutamate ligase activity"/>
    <property type="evidence" value="ECO:0007669"/>
    <property type="project" value="UniProtKB-UniRule"/>
</dbReference>
<evidence type="ECO:0000256" key="3">
    <source>
        <dbReference type="ARBA" id="ARBA00004752"/>
    </source>
</evidence>
<evidence type="ECO:0000256" key="12">
    <source>
        <dbReference type="ARBA" id="ARBA00022984"/>
    </source>
</evidence>
<dbReference type="Proteomes" id="UP000782880">
    <property type="component" value="Unassembled WGS sequence"/>
</dbReference>
<comment type="similarity">
    <text evidence="4 17">Belongs to the MurCDEF family.</text>
</comment>
<evidence type="ECO:0000256" key="7">
    <source>
        <dbReference type="ARBA" id="ARBA00022490"/>
    </source>
</evidence>
<sequence length="465" mass="51284">MLPIEQLQELIRGKKVAFIGAGVSHKRCIEQFVELGAQVTLCDQKKSLEEFGDYADTLRRLHVALSLGEHYTDGFAGQDIIMRTPGYEYYKPELQAALQAGTMVTSEVELFFEFCPCEIIAVTGSDGKTTTTTLISKMMEAAGRKAFLGGNIGAALLPQLADVTPDAVAVVELSSFQLISMRRSPKVAVVTNVTPNHLDHHKDMQEYIDAKRNILLWQEPPCRAVLGYENEVSRGMQSDCKGEQVWFTRLHETDNGAFLRAEDDMLCYAEQGTVTPVVARKDVKLRGLHNVENLLAAIAAVWGRVPVEAMRQVASTFCGVEHRIEPVRTLDGVTYYNDSIASSPTRTIAGLRSFDQKIILIAGGYDKKIPYEPLAPEILAHVKTLILMGATGPRIEKAVREHPDFAESGLTILHVDGMQDAVEKARQTAVAGDVVSLSPASASFDLYPNFEVRGRDYKRIVMALQ</sequence>
<dbReference type="InterPro" id="IPR004101">
    <property type="entry name" value="Mur_ligase_C"/>
</dbReference>
<dbReference type="GO" id="GO:0009252">
    <property type="term" value="P:peptidoglycan biosynthetic process"/>
    <property type="evidence" value="ECO:0007669"/>
    <property type="project" value="UniProtKB-UniRule"/>
</dbReference>
<evidence type="ECO:0000256" key="16">
    <source>
        <dbReference type="ARBA" id="ARBA00047632"/>
    </source>
</evidence>
<evidence type="ECO:0000256" key="11">
    <source>
        <dbReference type="ARBA" id="ARBA00022960"/>
    </source>
</evidence>
<dbReference type="EC" id="6.3.2.9" evidence="5 17"/>
<dbReference type="SUPFAM" id="SSF53623">
    <property type="entry name" value="MurD-like peptide ligases, catalytic domain"/>
    <property type="match status" value="1"/>
</dbReference>
<dbReference type="Pfam" id="PF02875">
    <property type="entry name" value="Mur_ligase_C"/>
    <property type="match status" value="1"/>
</dbReference>
<comment type="catalytic activity">
    <reaction evidence="16 17 18">
        <text>UDP-N-acetyl-alpha-D-muramoyl-L-alanine + D-glutamate + ATP = UDP-N-acetyl-alpha-D-muramoyl-L-alanyl-D-glutamate + ADP + phosphate + H(+)</text>
        <dbReference type="Rhea" id="RHEA:16429"/>
        <dbReference type="ChEBI" id="CHEBI:15378"/>
        <dbReference type="ChEBI" id="CHEBI:29986"/>
        <dbReference type="ChEBI" id="CHEBI:30616"/>
        <dbReference type="ChEBI" id="CHEBI:43474"/>
        <dbReference type="ChEBI" id="CHEBI:83898"/>
        <dbReference type="ChEBI" id="CHEBI:83900"/>
        <dbReference type="ChEBI" id="CHEBI:456216"/>
        <dbReference type="EC" id="6.3.2.9"/>
    </reaction>
</comment>
<dbReference type="Gene3D" id="3.40.1190.10">
    <property type="entry name" value="Mur-like, catalytic domain"/>
    <property type="match status" value="1"/>
</dbReference>
<dbReference type="GO" id="GO:0071555">
    <property type="term" value="P:cell wall organization"/>
    <property type="evidence" value="ECO:0007669"/>
    <property type="project" value="UniProtKB-KW"/>
</dbReference>
<comment type="subcellular location">
    <subcellularLocation>
        <location evidence="2 17 18">Cytoplasm</location>
    </subcellularLocation>
</comment>
<comment type="pathway">
    <text evidence="3 17 18">Cell wall biogenesis; peptidoglycan biosynthesis.</text>
</comment>
<comment type="function">
    <text evidence="1 17 18">Cell wall formation. Catalyzes the addition of glutamate to the nucleotide precursor UDP-N-acetylmuramoyl-L-alanine (UMA).</text>
</comment>
<proteinExistence type="inferred from homology"/>
<gene>
    <name evidence="17 21" type="primary">murD</name>
    <name evidence="21" type="ORF">K8V20_03155</name>
</gene>
<dbReference type="GO" id="GO:0008360">
    <property type="term" value="P:regulation of cell shape"/>
    <property type="evidence" value="ECO:0007669"/>
    <property type="project" value="UniProtKB-KW"/>
</dbReference>
<keyword evidence="11 17" id="KW-0133">Cell shape</keyword>
<name>A0A921II99_9FIRM</name>
<feature type="domain" description="Mur ligase central" evidence="20">
    <location>
        <begin position="122"/>
        <end position="301"/>
    </location>
</feature>
<dbReference type="InterPro" id="IPR036615">
    <property type="entry name" value="Mur_ligase_C_dom_sf"/>
</dbReference>
<evidence type="ECO:0000256" key="4">
    <source>
        <dbReference type="ARBA" id="ARBA00010416"/>
    </source>
</evidence>
<evidence type="ECO:0000256" key="15">
    <source>
        <dbReference type="ARBA" id="ARBA00032324"/>
    </source>
</evidence>
<evidence type="ECO:0000256" key="5">
    <source>
        <dbReference type="ARBA" id="ARBA00012212"/>
    </source>
</evidence>
<evidence type="ECO:0000256" key="13">
    <source>
        <dbReference type="ARBA" id="ARBA00023316"/>
    </source>
</evidence>
<accession>A0A921II99</accession>
<keyword evidence="17 18" id="KW-0131">Cell cycle</keyword>
<evidence type="ECO:0000256" key="10">
    <source>
        <dbReference type="ARBA" id="ARBA00022840"/>
    </source>
</evidence>
<dbReference type="InterPro" id="IPR013221">
    <property type="entry name" value="Mur_ligase_cen"/>
</dbReference>
<dbReference type="GO" id="GO:0005524">
    <property type="term" value="F:ATP binding"/>
    <property type="evidence" value="ECO:0007669"/>
    <property type="project" value="UniProtKB-UniRule"/>
</dbReference>
<evidence type="ECO:0000256" key="6">
    <source>
        <dbReference type="ARBA" id="ARBA00015655"/>
    </source>
</evidence>
<evidence type="ECO:0000259" key="20">
    <source>
        <dbReference type="Pfam" id="PF08245"/>
    </source>
</evidence>
<feature type="domain" description="Mur ligase C-terminal" evidence="19">
    <location>
        <begin position="322"/>
        <end position="440"/>
    </location>
</feature>
<keyword evidence="8 17" id="KW-0436">Ligase</keyword>
<comment type="caution">
    <text evidence="21">The sequence shown here is derived from an EMBL/GenBank/DDBJ whole genome shotgun (WGS) entry which is preliminary data.</text>
</comment>
<evidence type="ECO:0000256" key="8">
    <source>
        <dbReference type="ARBA" id="ARBA00022598"/>
    </source>
</evidence>
<dbReference type="Gene3D" id="3.40.50.720">
    <property type="entry name" value="NAD(P)-binding Rossmann-like Domain"/>
    <property type="match status" value="1"/>
</dbReference>
<evidence type="ECO:0000313" key="22">
    <source>
        <dbReference type="Proteomes" id="UP000782880"/>
    </source>
</evidence>
<feature type="binding site" evidence="17">
    <location>
        <begin position="124"/>
        <end position="130"/>
    </location>
    <ligand>
        <name>ATP</name>
        <dbReference type="ChEBI" id="CHEBI:30616"/>
    </ligand>
</feature>